<feature type="domain" description="PAC" evidence="3">
    <location>
        <begin position="115"/>
        <end position="168"/>
    </location>
</feature>
<dbReference type="FunFam" id="3.30.70.270:FF:000001">
    <property type="entry name" value="Diguanylate cyclase domain protein"/>
    <property type="match status" value="1"/>
</dbReference>
<dbReference type="PANTHER" id="PTHR44757:SF2">
    <property type="entry name" value="BIOFILM ARCHITECTURE MAINTENANCE PROTEIN MBAA"/>
    <property type="match status" value="1"/>
</dbReference>
<evidence type="ECO:0000259" key="3">
    <source>
        <dbReference type="PROSITE" id="PS50113"/>
    </source>
</evidence>
<dbReference type="Pfam" id="PF00990">
    <property type="entry name" value="GGDEF"/>
    <property type="match status" value="1"/>
</dbReference>
<evidence type="ECO:0000259" key="2">
    <source>
        <dbReference type="PROSITE" id="PS50112"/>
    </source>
</evidence>
<evidence type="ECO:0000313" key="6">
    <source>
        <dbReference type="EMBL" id="SEO02697.1"/>
    </source>
</evidence>
<protein>
    <submittedName>
        <fullName evidence="6">PAS domain S-box-containing protein/diguanylate cyclase (GGDEF) domain-containing protein</fullName>
    </submittedName>
</protein>
<dbReference type="SMART" id="SM00091">
    <property type="entry name" value="PAS"/>
    <property type="match status" value="1"/>
</dbReference>
<keyword evidence="1" id="KW-0175">Coiled coil</keyword>
<dbReference type="CDD" id="cd00130">
    <property type="entry name" value="PAS"/>
    <property type="match status" value="1"/>
</dbReference>
<dbReference type="Gene3D" id="3.30.70.270">
    <property type="match status" value="1"/>
</dbReference>
<dbReference type="SUPFAM" id="SSF55785">
    <property type="entry name" value="PYP-like sensor domain (PAS domain)"/>
    <property type="match status" value="1"/>
</dbReference>
<dbReference type="SUPFAM" id="SSF55073">
    <property type="entry name" value="Nucleotide cyclase"/>
    <property type="match status" value="1"/>
</dbReference>
<gene>
    <name evidence="6" type="ORF">SAMN05216333_103135</name>
</gene>
<evidence type="ECO:0000256" key="1">
    <source>
        <dbReference type="SAM" id="Coils"/>
    </source>
</evidence>
<dbReference type="Gene3D" id="3.30.450.20">
    <property type="entry name" value="PAS domain"/>
    <property type="match status" value="1"/>
</dbReference>
<dbReference type="PANTHER" id="PTHR44757">
    <property type="entry name" value="DIGUANYLATE CYCLASE DGCP"/>
    <property type="match status" value="1"/>
</dbReference>
<dbReference type="SMART" id="SM00086">
    <property type="entry name" value="PAC"/>
    <property type="match status" value="1"/>
</dbReference>
<feature type="domain" description="PAS" evidence="2">
    <location>
        <begin position="39"/>
        <end position="111"/>
    </location>
</feature>
<reference evidence="7" key="1">
    <citation type="submission" date="2016-10" db="EMBL/GenBank/DDBJ databases">
        <authorList>
            <person name="Varghese N."/>
            <person name="Submissions S."/>
        </authorList>
    </citation>
    <scope>NUCLEOTIDE SEQUENCE [LARGE SCALE GENOMIC DNA]</scope>
    <source>
        <strain evidence="7">Nm76</strain>
    </source>
</reference>
<dbReference type="PROSITE" id="PS50887">
    <property type="entry name" value="GGDEF"/>
    <property type="match status" value="1"/>
</dbReference>
<dbReference type="InterPro" id="IPR003018">
    <property type="entry name" value="GAF"/>
</dbReference>
<dbReference type="NCBIfam" id="TIGR00229">
    <property type="entry name" value="sensory_box"/>
    <property type="match status" value="1"/>
</dbReference>
<accession>A0A1H8LC42</accession>
<dbReference type="Pfam" id="PF00563">
    <property type="entry name" value="EAL"/>
    <property type="match status" value="1"/>
</dbReference>
<dbReference type="InterPro" id="IPR052155">
    <property type="entry name" value="Biofilm_reg_signaling"/>
</dbReference>
<dbReference type="SUPFAM" id="SSF141868">
    <property type="entry name" value="EAL domain-like"/>
    <property type="match status" value="1"/>
</dbReference>
<dbReference type="InterPro" id="IPR035919">
    <property type="entry name" value="EAL_sf"/>
</dbReference>
<dbReference type="Gene3D" id="3.20.20.450">
    <property type="entry name" value="EAL domain"/>
    <property type="match status" value="1"/>
</dbReference>
<dbReference type="PROSITE" id="PS50112">
    <property type="entry name" value="PAS"/>
    <property type="match status" value="1"/>
</dbReference>
<dbReference type="PROSITE" id="PS50883">
    <property type="entry name" value="EAL"/>
    <property type="match status" value="1"/>
</dbReference>
<proteinExistence type="predicted"/>
<sequence length="772" mass="87006">MGNTKQTKSQLLEELQRLRSELAAIELMTEKRTHELYVSEERFSLAMRGANDGLWDWDLETDEVYYSPRWKSMLGYAENELANQISTWENLVNPDDKIIALEKVQDYFDGRKDSFEVEMRMRHKDGHEVFVLSRAFLVTRALDNKPLRLIGTHVDITERKKAETFDNQYAEILEMIAIGRPAPDIYDAIALMYEARHPGMRCSMLELSGNKLLHGGAPSLPQAYCEAVHGLENGPSVGSCGTSTYTGQRVLVENIETDPKWAEIKHIALPHGMRCCWSEPIKSSSGKVLGAFGMYYNHPALPDEKELKDLISAARLTGIVMERDQAQKRIRTLAYTDELTGLASRASFMQHMEEITKSSSRHGRRFGLLYIDLDNFKYINDCLGHDAGDLLLKTIATRLIHTCRDIDFIARLGGDEFCILIEEVEADYAANVAKRCLEAISQPIGIYSRKIAPACSIGIAYYPDDGETLSALLKAGDISLYTAKENGKNQYAFYKAELTHKAEYRFQIEQNLREAIEKQQLSLVYQPQINIKGGEIFGVEALSRWYHPQLGQVPPNDFIATAERIGMIKPLTEWVLRTACSQLVVWKQEGFRTLRMAVNISPSLFLDKGFVLLVKRIIDEVGIAPAELELEVTEGIVQTDPRNLTIFQDLKDLGVLLSIDDFGTGYSSFASLKHLKADYLKIDKYFIDDMLIDQKTLTLVSSMIEMGQKLGYGIIAEGVETSEQLDILKNLDCEMVQGYLFSKPAAPASISEFLNNQAHKTILAQGRVDETA</sequence>
<dbReference type="OrthoDB" id="9813903at2"/>
<dbReference type="Pfam" id="PF13185">
    <property type="entry name" value="GAF_2"/>
    <property type="match status" value="1"/>
</dbReference>
<dbReference type="STRING" id="42354.SAMN05216333_103135"/>
<dbReference type="InterPro" id="IPR000700">
    <property type="entry name" value="PAS-assoc_C"/>
</dbReference>
<dbReference type="Gene3D" id="3.30.450.40">
    <property type="match status" value="1"/>
</dbReference>
<dbReference type="EMBL" id="FODO01000003">
    <property type="protein sequence ID" value="SEO02697.1"/>
    <property type="molecule type" value="Genomic_DNA"/>
</dbReference>
<dbReference type="SMART" id="SM00052">
    <property type="entry name" value="EAL"/>
    <property type="match status" value="1"/>
</dbReference>
<dbReference type="SUPFAM" id="SSF55781">
    <property type="entry name" value="GAF domain-like"/>
    <property type="match status" value="1"/>
</dbReference>
<dbReference type="InterPro" id="IPR000014">
    <property type="entry name" value="PAS"/>
</dbReference>
<dbReference type="InterPro" id="IPR012226">
    <property type="entry name" value="Diguanyl_cyclase/Pdiesterase"/>
</dbReference>
<feature type="coiled-coil region" evidence="1">
    <location>
        <begin position="1"/>
        <end position="28"/>
    </location>
</feature>
<dbReference type="InterPro" id="IPR043128">
    <property type="entry name" value="Rev_trsase/Diguanyl_cyclase"/>
</dbReference>
<evidence type="ECO:0000259" key="4">
    <source>
        <dbReference type="PROSITE" id="PS50883"/>
    </source>
</evidence>
<dbReference type="InterPro" id="IPR013655">
    <property type="entry name" value="PAS_fold_3"/>
</dbReference>
<dbReference type="CDD" id="cd01949">
    <property type="entry name" value="GGDEF"/>
    <property type="match status" value="1"/>
</dbReference>
<organism evidence="6 7">
    <name type="scientific">Nitrosomonas oligotropha</name>
    <dbReference type="NCBI Taxonomy" id="42354"/>
    <lineage>
        <taxon>Bacteria</taxon>
        <taxon>Pseudomonadati</taxon>
        <taxon>Pseudomonadota</taxon>
        <taxon>Betaproteobacteria</taxon>
        <taxon>Nitrosomonadales</taxon>
        <taxon>Nitrosomonadaceae</taxon>
        <taxon>Nitrosomonas</taxon>
    </lineage>
</organism>
<dbReference type="InterPro" id="IPR001610">
    <property type="entry name" value="PAC"/>
</dbReference>
<dbReference type="AlphaFoldDB" id="A0A1H8LC42"/>
<dbReference type="NCBIfam" id="TIGR00254">
    <property type="entry name" value="GGDEF"/>
    <property type="match status" value="1"/>
</dbReference>
<feature type="domain" description="GGDEF" evidence="5">
    <location>
        <begin position="364"/>
        <end position="496"/>
    </location>
</feature>
<dbReference type="Proteomes" id="UP000198814">
    <property type="component" value="Unassembled WGS sequence"/>
</dbReference>
<dbReference type="InterPro" id="IPR029016">
    <property type="entry name" value="GAF-like_dom_sf"/>
</dbReference>
<dbReference type="InterPro" id="IPR029787">
    <property type="entry name" value="Nucleotide_cyclase"/>
</dbReference>
<keyword evidence="7" id="KW-1185">Reference proteome</keyword>
<name>A0A1H8LC42_9PROT</name>
<dbReference type="SMART" id="SM00267">
    <property type="entry name" value="GGDEF"/>
    <property type="match status" value="1"/>
</dbReference>
<evidence type="ECO:0000313" key="7">
    <source>
        <dbReference type="Proteomes" id="UP000198814"/>
    </source>
</evidence>
<dbReference type="InterPro" id="IPR035965">
    <property type="entry name" value="PAS-like_dom_sf"/>
</dbReference>
<dbReference type="InterPro" id="IPR000160">
    <property type="entry name" value="GGDEF_dom"/>
</dbReference>
<evidence type="ECO:0000259" key="5">
    <source>
        <dbReference type="PROSITE" id="PS50887"/>
    </source>
</evidence>
<dbReference type="InterPro" id="IPR001633">
    <property type="entry name" value="EAL_dom"/>
</dbReference>
<dbReference type="Pfam" id="PF08447">
    <property type="entry name" value="PAS_3"/>
    <property type="match status" value="1"/>
</dbReference>
<feature type="domain" description="EAL" evidence="4">
    <location>
        <begin position="505"/>
        <end position="758"/>
    </location>
</feature>
<dbReference type="CDD" id="cd01948">
    <property type="entry name" value="EAL"/>
    <property type="match status" value="1"/>
</dbReference>
<dbReference type="GO" id="GO:0003824">
    <property type="term" value="F:catalytic activity"/>
    <property type="evidence" value="ECO:0007669"/>
    <property type="project" value="UniProtKB-ARBA"/>
</dbReference>
<dbReference type="PIRSF" id="PIRSF005925">
    <property type="entry name" value="Dos"/>
    <property type="match status" value="1"/>
</dbReference>
<dbReference type="RefSeq" id="WP_090315600.1">
    <property type="nucleotide sequence ID" value="NZ_FNOE01000002.1"/>
</dbReference>
<dbReference type="PROSITE" id="PS50113">
    <property type="entry name" value="PAC"/>
    <property type="match status" value="1"/>
</dbReference>